<evidence type="ECO:0000313" key="1">
    <source>
        <dbReference type="EMBL" id="JAE04127.1"/>
    </source>
</evidence>
<proteinExistence type="predicted"/>
<name>A0A0A9EVP2_ARUDO</name>
<sequence>MMFGFSSETGNKPCPARFNLESLSPSLRCLVGEREQDDGVDSWDGTPLSAALWSPENLREIPLAWLASRYLCFMSSCNMVSLAPI</sequence>
<protein>
    <submittedName>
        <fullName evidence="1">Uncharacterized protein</fullName>
    </submittedName>
</protein>
<reference evidence="1" key="2">
    <citation type="journal article" date="2015" name="Data Brief">
        <title>Shoot transcriptome of the giant reed, Arundo donax.</title>
        <authorList>
            <person name="Barrero R.A."/>
            <person name="Guerrero F.D."/>
            <person name="Moolhuijzen P."/>
            <person name="Goolsby J.A."/>
            <person name="Tidwell J."/>
            <person name="Bellgard S.E."/>
            <person name="Bellgard M.I."/>
        </authorList>
    </citation>
    <scope>NUCLEOTIDE SEQUENCE</scope>
    <source>
        <tissue evidence="1">Shoot tissue taken approximately 20 cm above the soil surface</tissue>
    </source>
</reference>
<dbReference type="EMBL" id="GBRH01193769">
    <property type="protein sequence ID" value="JAE04127.1"/>
    <property type="molecule type" value="Transcribed_RNA"/>
</dbReference>
<dbReference type="AlphaFoldDB" id="A0A0A9EVP2"/>
<accession>A0A0A9EVP2</accession>
<organism evidence="1">
    <name type="scientific">Arundo donax</name>
    <name type="common">Giant reed</name>
    <name type="synonym">Donax arundinaceus</name>
    <dbReference type="NCBI Taxonomy" id="35708"/>
    <lineage>
        <taxon>Eukaryota</taxon>
        <taxon>Viridiplantae</taxon>
        <taxon>Streptophyta</taxon>
        <taxon>Embryophyta</taxon>
        <taxon>Tracheophyta</taxon>
        <taxon>Spermatophyta</taxon>
        <taxon>Magnoliopsida</taxon>
        <taxon>Liliopsida</taxon>
        <taxon>Poales</taxon>
        <taxon>Poaceae</taxon>
        <taxon>PACMAD clade</taxon>
        <taxon>Arundinoideae</taxon>
        <taxon>Arundineae</taxon>
        <taxon>Arundo</taxon>
    </lineage>
</organism>
<reference evidence="1" key="1">
    <citation type="submission" date="2014-09" db="EMBL/GenBank/DDBJ databases">
        <authorList>
            <person name="Magalhaes I.L.F."/>
            <person name="Oliveira U."/>
            <person name="Santos F.R."/>
            <person name="Vidigal T.H.D.A."/>
            <person name="Brescovit A.D."/>
            <person name="Santos A.J."/>
        </authorList>
    </citation>
    <scope>NUCLEOTIDE SEQUENCE</scope>
    <source>
        <tissue evidence="1">Shoot tissue taken approximately 20 cm above the soil surface</tissue>
    </source>
</reference>